<dbReference type="GO" id="GO:0005524">
    <property type="term" value="F:ATP binding"/>
    <property type="evidence" value="ECO:0007669"/>
    <property type="project" value="UniProtKB-KW"/>
</dbReference>
<feature type="binding site" evidence="16">
    <location>
        <position position="47"/>
    </location>
    <ligand>
        <name>substrate</name>
    </ligand>
</feature>
<comment type="caution">
    <text evidence="20">The sequence shown here is derived from an EMBL/GenBank/DDBJ whole genome shotgun (WGS) entry which is preliminary data.</text>
</comment>
<feature type="binding site" evidence="16">
    <location>
        <begin position="210"/>
        <end position="211"/>
    </location>
    <ligand>
        <name>ATP</name>
        <dbReference type="ChEBI" id="CHEBI:30616"/>
    </ligand>
</feature>
<evidence type="ECO:0000313" key="20">
    <source>
        <dbReference type="EMBL" id="KAB1656738.1"/>
    </source>
</evidence>
<evidence type="ECO:0000256" key="14">
    <source>
        <dbReference type="ARBA" id="ARBA00023154"/>
    </source>
</evidence>
<dbReference type="InterPro" id="IPR041740">
    <property type="entry name" value="AKii-LysC-BS"/>
</dbReference>
<keyword evidence="13" id="KW-0220">Diaminopimelate biosynthesis</keyword>
<gene>
    <name evidence="20" type="ORF">F8O01_10175</name>
</gene>
<comment type="pathway">
    <text evidence="2 18">Amino-acid biosynthesis; L-lysine biosynthesis via DAP pathway; (S)-tetrahydrodipicolinate from L-aspartate: step 1/4.</text>
</comment>
<name>A0A7J5BR01_9MICO</name>
<keyword evidence="10 16" id="KW-0547">Nucleotide-binding</keyword>
<dbReference type="GO" id="GO:0009090">
    <property type="term" value="P:homoserine biosynthetic process"/>
    <property type="evidence" value="ECO:0007669"/>
    <property type="project" value="TreeGrafter"/>
</dbReference>
<dbReference type="GO" id="GO:0019877">
    <property type="term" value="P:diaminopimelate biosynthetic process"/>
    <property type="evidence" value="ECO:0007669"/>
    <property type="project" value="UniProtKB-KW"/>
</dbReference>
<dbReference type="InterPro" id="IPR001341">
    <property type="entry name" value="Asp_kinase"/>
</dbReference>
<dbReference type="EMBL" id="WBJZ01000011">
    <property type="protein sequence ID" value="KAB1656738.1"/>
    <property type="molecule type" value="Genomic_DNA"/>
</dbReference>
<dbReference type="Gene3D" id="3.30.2130.10">
    <property type="entry name" value="VC0802-like"/>
    <property type="match status" value="1"/>
</dbReference>
<evidence type="ECO:0000256" key="5">
    <source>
        <dbReference type="ARBA" id="ARBA00010122"/>
    </source>
</evidence>
<dbReference type="UniPathway" id="UPA00050">
    <property type="reaction ID" value="UER00461"/>
</dbReference>
<sequence>MSLIVQKYGGSSVADAESIKRVAKRIVDTRSAGNDVVVAVSAMGDTTDDLIDLAHSVAERPDAREFDMLVTTGERVSMALLAMAIKDLGFDARSYTGSQAGMITDSKHGDARIVDVTPVRVREALDQGAIAIVAGFQGFNRDSRDITTLGRGGSDTTAVALAAALDADVCEIYSDVDGVFTADPRIVPLAHKLDHITSEEMLELAANGAKVLHIRAVEYARRQGVTLHVRSSFSDLPGTIVYNPERAEEFEVEEPMIAGVAHDLTQAKITVSGVPDVPGKAAQIFAIVAEQGANIDMIVQNVSGRGTGITDISFTLPKAGAEKVKRALEEAKDEIGYEQLTFTEGIGKISLVGSGMRTNIGVSARLFEALRDAGINIDMISTSEIRISITVRAELVTEATRVIHSAFGLDADHEAVVYAGTGR</sequence>
<proteinExistence type="inferred from homology"/>
<dbReference type="UniPathway" id="UPA00051">
    <property type="reaction ID" value="UER00462"/>
</dbReference>
<dbReference type="Gene3D" id="3.40.1160.10">
    <property type="entry name" value="Acetylglutamate kinase-like"/>
    <property type="match status" value="1"/>
</dbReference>
<dbReference type="PANTHER" id="PTHR21499:SF3">
    <property type="entry name" value="ASPARTOKINASE"/>
    <property type="match status" value="1"/>
</dbReference>
<comment type="similarity">
    <text evidence="5 17">Belongs to the aspartokinase family.</text>
</comment>
<feature type="domain" description="ACT" evidence="19">
    <location>
        <begin position="269"/>
        <end position="354"/>
    </location>
</feature>
<dbReference type="SUPFAM" id="SSF55021">
    <property type="entry name" value="ACT-like"/>
    <property type="match status" value="2"/>
</dbReference>
<dbReference type="FunFam" id="3.30.2130.10:FF:000002">
    <property type="entry name" value="Aspartokinase"/>
    <property type="match status" value="1"/>
</dbReference>
<evidence type="ECO:0000256" key="12">
    <source>
        <dbReference type="ARBA" id="ARBA00022840"/>
    </source>
</evidence>
<dbReference type="InterPro" id="IPR001048">
    <property type="entry name" value="Asp/Glu/Uridylate_kinase"/>
</dbReference>
<evidence type="ECO:0000256" key="18">
    <source>
        <dbReference type="RuleBase" id="RU004249"/>
    </source>
</evidence>
<evidence type="ECO:0000256" key="4">
    <source>
        <dbReference type="ARBA" id="ARBA00005139"/>
    </source>
</evidence>
<dbReference type="NCBIfam" id="NF005155">
    <property type="entry name" value="PRK06635.1-4"/>
    <property type="match status" value="1"/>
</dbReference>
<evidence type="ECO:0000313" key="21">
    <source>
        <dbReference type="Proteomes" id="UP000467240"/>
    </source>
</evidence>
<dbReference type="GO" id="GO:0009089">
    <property type="term" value="P:lysine biosynthetic process via diaminopimelate"/>
    <property type="evidence" value="ECO:0007669"/>
    <property type="project" value="UniProtKB-UniPathway"/>
</dbReference>
<evidence type="ECO:0000256" key="13">
    <source>
        <dbReference type="ARBA" id="ARBA00022915"/>
    </source>
</evidence>
<dbReference type="InterPro" id="IPR045865">
    <property type="entry name" value="ACT-like_dom_sf"/>
</dbReference>
<dbReference type="PROSITE" id="PS00324">
    <property type="entry name" value="ASPARTOKINASE"/>
    <property type="match status" value="1"/>
</dbReference>
<dbReference type="SUPFAM" id="SSF53633">
    <property type="entry name" value="Carbamate kinase-like"/>
    <property type="match status" value="1"/>
</dbReference>
<dbReference type="InterPro" id="IPR018042">
    <property type="entry name" value="Aspartate_kinase_CS"/>
</dbReference>
<evidence type="ECO:0000256" key="1">
    <source>
        <dbReference type="ARBA" id="ARBA00002843"/>
    </source>
</evidence>
<evidence type="ECO:0000256" key="9">
    <source>
        <dbReference type="ARBA" id="ARBA00022679"/>
    </source>
</evidence>
<evidence type="ECO:0000256" key="2">
    <source>
        <dbReference type="ARBA" id="ARBA00004766"/>
    </source>
</evidence>
<comment type="pathway">
    <text evidence="4 18">Amino-acid biosynthesis; L-threonine biosynthesis; L-threonine from L-aspartate: step 1/5.</text>
</comment>
<evidence type="ECO:0000259" key="19">
    <source>
        <dbReference type="PROSITE" id="PS51671"/>
    </source>
</evidence>
<evidence type="ECO:0000256" key="10">
    <source>
        <dbReference type="ARBA" id="ARBA00022741"/>
    </source>
</evidence>
<evidence type="ECO:0000256" key="17">
    <source>
        <dbReference type="RuleBase" id="RU003448"/>
    </source>
</evidence>
<evidence type="ECO:0000256" key="8">
    <source>
        <dbReference type="ARBA" id="ARBA00022605"/>
    </source>
</evidence>
<dbReference type="InterPro" id="IPR036393">
    <property type="entry name" value="AceGlu_kinase-like_sf"/>
</dbReference>
<dbReference type="Pfam" id="PF22468">
    <property type="entry name" value="ACT_9"/>
    <property type="match status" value="2"/>
</dbReference>
<dbReference type="NCBIfam" id="TIGR00657">
    <property type="entry name" value="asp_kinases"/>
    <property type="match status" value="1"/>
</dbReference>
<keyword evidence="14" id="KW-0457">Lysine biosynthesis</keyword>
<dbReference type="CDD" id="cd04936">
    <property type="entry name" value="ACT_AKii-LysC-BS-like_2"/>
    <property type="match status" value="1"/>
</dbReference>
<organism evidence="20 21">
    <name type="scientific">Pseudoclavibacter chungangensis</name>
    <dbReference type="NCBI Taxonomy" id="587635"/>
    <lineage>
        <taxon>Bacteria</taxon>
        <taxon>Bacillati</taxon>
        <taxon>Actinomycetota</taxon>
        <taxon>Actinomycetes</taxon>
        <taxon>Micrococcales</taxon>
        <taxon>Microbacteriaceae</taxon>
        <taxon>Pseudoclavibacter</taxon>
    </lineage>
</organism>
<dbReference type="PANTHER" id="PTHR21499">
    <property type="entry name" value="ASPARTATE KINASE"/>
    <property type="match status" value="1"/>
</dbReference>
<feature type="binding site" evidence="16">
    <location>
        <begin position="7"/>
        <end position="10"/>
    </location>
    <ligand>
        <name>ATP</name>
        <dbReference type="ChEBI" id="CHEBI:30616"/>
    </ligand>
</feature>
<evidence type="ECO:0000256" key="7">
    <source>
        <dbReference type="ARBA" id="ARBA00016273"/>
    </source>
</evidence>
<dbReference type="Proteomes" id="UP000467240">
    <property type="component" value="Unassembled WGS sequence"/>
</dbReference>
<dbReference type="OrthoDB" id="9799110at2"/>
<evidence type="ECO:0000256" key="11">
    <source>
        <dbReference type="ARBA" id="ARBA00022777"/>
    </source>
</evidence>
<keyword evidence="21" id="KW-1185">Reference proteome</keyword>
<dbReference type="EC" id="2.7.2.4" evidence="6 17"/>
<comment type="catalytic activity">
    <reaction evidence="15 17">
        <text>L-aspartate + ATP = 4-phospho-L-aspartate + ADP</text>
        <dbReference type="Rhea" id="RHEA:23776"/>
        <dbReference type="ChEBI" id="CHEBI:29991"/>
        <dbReference type="ChEBI" id="CHEBI:30616"/>
        <dbReference type="ChEBI" id="CHEBI:57535"/>
        <dbReference type="ChEBI" id="CHEBI:456216"/>
        <dbReference type="EC" id="2.7.2.4"/>
    </reaction>
</comment>
<reference evidence="20 21" key="1">
    <citation type="submission" date="2019-09" db="EMBL/GenBank/DDBJ databases">
        <title>Phylogeny of genus Pseudoclavibacter and closely related genus.</title>
        <authorList>
            <person name="Li Y."/>
        </authorList>
    </citation>
    <scope>NUCLEOTIDE SEQUENCE [LARGE SCALE GENOMIC DNA]</scope>
    <source>
        <strain evidence="20 21">DSM 23821</strain>
    </source>
</reference>
<keyword evidence="11 17" id="KW-0418">Kinase</keyword>
<keyword evidence="12 16" id="KW-0067">ATP-binding</keyword>
<dbReference type="NCBIfam" id="NF005153">
    <property type="entry name" value="PRK06635.1-1"/>
    <property type="match status" value="1"/>
</dbReference>
<dbReference type="FunFam" id="3.40.1160.10:FF:000002">
    <property type="entry name" value="Aspartokinase"/>
    <property type="match status" value="1"/>
</dbReference>
<dbReference type="AlphaFoldDB" id="A0A7J5BR01"/>
<evidence type="ECO:0000256" key="3">
    <source>
        <dbReference type="ARBA" id="ARBA00004986"/>
    </source>
</evidence>
<feature type="binding site" evidence="16">
    <location>
        <position position="74"/>
    </location>
    <ligand>
        <name>substrate</name>
    </ligand>
</feature>
<dbReference type="PIRSF" id="PIRSF000726">
    <property type="entry name" value="Asp_kin"/>
    <property type="match status" value="1"/>
</dbReference>
<dbReference type="UniPathway" id="UPA00034">
    <property type="reaction ID" value="UER00015"/>
</dbReference>
<dbReference type="Pfam" id="PF00696">
    <property type="entry name" value="AA_kinase"/>
    <property type="match status" value="1"/>
</dbReference>
<feature type="binding site" evidence="16">
    <location>
        <position position="185"/>
    </location>
    <ligand>
        <name>ATP</name>
        <dbReference type="ChEBI" id="CHEBI:30616"/>
    </ligand>
</feature>
<evidence type="ECO:0000256" key="6">
    <source>
        <dbReference type="ARBA" id="ARBA00013059"/>
    </source>
</evidence>
<dbReference type="PROSITE" id="PS51671">
    <property type="entry name" value="ACT"/>
    <property type="match status" value="1"/>
</dbReference>
<evidence type="ECO:0000256" key="15">
    <source>
        <dbReference type="ARBA" id="ARBA00047872"/>
    </source>
</evidence>
<dbReference type="GO" id="GO:0005829">
    <property type="term" value="C:cytosol"/>
    <property type="evidence" value="ECO:0007669"/>
    <property type="project" value="TreeGrafter"/>
</dbReference>
<dbReference type="GO" id="GO:0009088">
    <property type="term" value="P:threonine biosynthetic process"/>
    <property type="evidence" value="ECO:0007669"/>
    <property type="project" value="UniProtKB-UniPathway"/>
</dbReference>
<dbReference type="CDD" id="cd04261">
    <property type="entry name" value="AAK_AKii-LysC-BS"/>
    <property type="match status" value="1"/>
</dbReference>
<keyword evidence="9 17" id="KW-0808">Transferase</keyword>
<dbReference type="NCBIfam" id="NF005154">
    <property type="entry name" value="PRK06635.1-2"/>
    <property type="match status" value="1"/>
</dbReference>
<accession>A0A7J5BR01</accession>
<dbReference type="GO" id="GO:0004072">
    <property type="term" value="F:aspartate kinase activity"/>
    <property type="evidence" value="ECO:0007669"/>
    <property type="project" value="UniProtKB-EC"/>
</dbReference>
<dbReference type="InterPro" id="IPR005260">
    <property type="entry name" value="Asp_kin_monofn"/>
</dbReference>
<comment type="function">
    <text evidence="1">Catalyzes the phosphorylation of the beta-carboxyl group of aspartic acid with ATP to yield 4-phospho-L-aspartate, which is involved in the branched biosynthetic pathway leading to the biosynthesis of amino acids lysine, threonine, isoleucine and methionine.</text>
</comment>
<dbReference type="InterPro" id="IPR054352">
    <property type="entry name" value="ACT_Aspartokinase"/>
</dbReference>
<evidence type="ECO:0000256" key="16">
    <source>
        <dbReference type="PIRSR" id="PIRSR000726-1"/>
    </source>
</evidence>
<dbReference type="InterPro" id="IPR002912">
    <property type="entry name" value="ACT_dom"/>
</dbReference>
<dbReference type="CDD" id="cd04913">
    <property type="entry name" value="ACT_AKii-LysC-BS-like_1"/>
    <property type="match status" value="1"/>
</dbReference>
<keyword evidence="8 18" id="KW-0028">Amino-acid biosynthesis</keyword>
<comment type="pathway">
    <text evidence="3 18">Amino-acid biosynthesis; L-methionine biosynthesis via de novo pathway; L-homoserine from L-aspartate: step 1/3.</text>
</comment>
<protein>
    <recommendedName>
        <fullName evidence="7 17">Aspartokinase</fullName>
        <ecNumber evidence="6 17">2.7.2.4</ecNumber>
    </recommendedName>
</protein>
<dbReference type="RefSeq" id="WP_158040751.1">
    <property type="nucleotide sequence ID" value="NZ_JACCFV010000001.1"/>
</dbReference>